<comment type="caution">
    <text evidence="1">The sequence shown here is derived from an EMBL/GenBank/DDBJ whole genome shotgun (WGS) entry which is preliminary data.</text>
</comment>
<dbReference type="OrthoDB" id="4724915at2759"/>
<dbReference type="EMBL" id="QJNU01000024">
    <property type="protein sequence ID" value="RYP10049.1"/>
    <property type="molecule type" value="Genomic_DNA"/>
</dbReference>
<proteinExistence type="predicted"/>
<accession>A0A4V1XCK3</accession>
<dbReference type="AlphaFoldDB" id="A0A4V1XCK3"/>
<evidence type="ECO:0000313" key="2">
    <source>
        <dbReference type="Proteomes" id="UP000293360"/>
    </source>
</evidence>
<dbReference type="Proteomes" id="UP000293360">
    <property type="component" value="Unassembled WGS sequence"/>
</dbReference>
<protein>
    <submittedName>
        <fullName evidence="1">Uncharacterized protein</fullName>
    </submittedName>
</protein>
<gene>
    <name evidence="1" type="ORF">DL764_000907</name>
</gene>
<keyword evidence="2" id="KW-1185">Reference proteome</keyword>
<organism evidence="1 2">
    <name type="scientific">Monosporascus ibericus</name>
    <dbReference type="NCBI Taxonomy" id="155417"/>
    <lineage>
        <taxon>Eukaryota</taxon>
        <taxon>Fungi</taxon>
        <taxon>Dikarya</taxon>
        <taxon>Ascomycota</taxon>
        <taxon>Pezizomycotina</taxon>
        <taxon>Sordariomycetes</taxon>
        <taxon>Xylariomycetidae</taxon>
        <taxon>Xylariales</taxon>
        <taxon>Xylariales incertae sedis</taxon>
        <taxon>Monosporascus</taxon>
    </lineage>
</organism>
<evidence type="ECO:0000313" key="1">
    <source>
        <dbReference type="EMBL" id="RYP10049.1"/>
    </source>
</evidence>
<sequence>MCVQPYRGFGCGHRDENGTPMKPQLCQPPLRLRHEPMCDPPTYVLRNNGQGDCPLCRSILDSLQAAWSEHRERWSQEDVLPGVELYRINREIRESRAAVRANGVAGGPDHTAQDGYAARQEAILEEAWELATQLQELDNEWSENLRMIRSFRTIREAGIRSYIHRRQRARDAMTRRTWRMFFDRQQAIIDELYDEHRKAAGISG</sequence>
<reference evidence="1 2" key="1">
    <citation type="submission" date="2018-06" db="EMBL/GenBank/DDBJ databases">
        <title>Complete Genomes of Monosporascus.</title>
        <authorList>
            <person name="Robinson A.J."/>
            <person name="Natvig D.O."/>
        </authorList>
    </citation>
    <scope>NUCLEOTIDE SEQUENCE [LARGE SCALE GENOMIC DNA]</scope>
    <source>
        <strain evidence="1 2">CBS 110550</strain>
    </source>
</reference>
<name>A0A4V1XCK3_9PEZI</name>